<keyword evidence="9 10" id="KW-0460">Magnesium</keyword>
<feature type="binding site" evidence="9">
    <location>
        <position position="436"/>
    </location>
    <ligand>
        <name>Mg(2+)</name>
        <dbReference type="ChEBI" id="CHEBI:18420"/>
        <label>1</label>
    </ligand>
</feature>
<dbReference type="InterPro" id="IPR004365">
    <property type="entry name" value="NA-bd_OB_tRNA"/>
</dbReference>
<dbReference type="SUPFAM" id="SSF50249">
    <property type="entry name" value="Nucleic acid-binding proteins"/>
    <property type="match status" value="1"/>
</dbReference>
<evidence type="ECO:0000256" key="4">
    <source>
        <dbReference type="ARBA" id="ARBA00022741"/>
    </source>
</evidence>
<keyword evidence="5 9" id="KW-0067">ATP-binding</keyword>
<evidence type="ECO:0000256" key="9">
    <source>
        <dbReference type="HAMAP-Rule" id="MF_00252"/>
    </source>
</evidence>
<dbReference type="InterPro" id="IPR012340">
    <property type="entry name" value="NA-bd_OB-fold"/>
</dbReference>
<evidence type="ECO:0000313" key="13">
    <source>
        <dbReference type="EMBL" id="PEN05427.1"/>
    </source>
</evidence>
<dbReference type="FunFam" id="2.40.50.140:FF:000024">
    <property type="entry name" value="Lysine--tRNA ligase"/>
    <property type="match status" value="1"/>
</dbReference>
<dbReference type="PANTHER" id="PTHR42918">
    <property type="entry name" value="LYSYL-TRNA SYNTHETASE"/>
    <property type="match status" value="1"/>
</dbReference>
<dbReference type="PRINTS" id="PR00982">
    <property type="entry name" value="TRNASYNTHLYS"/>
</dbReference>
<dbReference type="CDD" id="cd00775">
    <property type="entry name" value="LysRS_core"/>
    <property type="match status" value="1"/>
</dbReference>
<protein>
    <recommendedName>
        <fullName evidence="9">Lysine--tRNA ligase</fullName>
        <ecNumber evidence="9">6.1.1.6</ecNumber>
    </recommendedName>
    <alternativeName>
        <fullName evidence="9">Lysyl-tRNA synthetase</fullName>
        <shortName evidence="9">LysRS</shortName>
    </alternativeName>
</protein>
<evidence type="ECO:0000256" key="5">
    <source>
        <dbReference type="ARBA" id="ARBA00022840"/>
    </source>
</evidence>
<dbReference type="HAMAP" id="MF_00252">
    <property type="entry name" value="Lys_tRNA_synth_class2"/>
    <property type="match status" value="1"/>
</dbReference>
<evidence type="ECO:0000256" key="2">
    <source>
        <dbReference type="ARBA" id="ARBA00022598"/>
    </source>
</evidence>
<evidence type="ECO:0000256" key="6">
    <source>
        <dbReference type="ARBA" id="ARBA00022917"/>
    </source>
</evidence>
<keyword evidence="14" id="KW-1185">Reference proteome</keyword>
<comment type="subunit">
    <text evidence="9">Homodimer.</text>
</comment>
<accession>A0A2H3NQF1</accession>
<name>A0A2H3NQF1_9BACT</name>
<evidence type="ECO:0000259" key="12">
    <source>
        <dbReference type="PROSITE" id="PS50862"/>
    </source>
</evidence>
<dbReference type="OrthoDB" id="9801152at2"/>
<comment type="subcellular location">
    <subcellularLocation>
        <location evidence="9">Cytoplasm</location>
    </subcellularLocation>
</comment>
<evidence type="ECO:0000256" key="10">
    <source>
        <dbReference type="RuleBase" id="RU000336"/>
    </source>
</evidence>
<keyword evidence="4 9" id="KW-0547">Nucleotide-binding</keyword>
<feature type="compositionally biased region" description="Basic and acidic residues" evidence="11">
    <location>
        <begin position="11"/>
        <end position="40"/>
    </location>
</feature>
<dbReference type="CDD" id="cd04322">
    <property type="entry name" value="LysRS_N"/>
    <property type="match status" value="1"/>
</dbReference>
<sequence length="520" mass="59690">MDSSTSNATPRSERERTDHERSEQEQRRRDERKALEERGIDPYPYEWPTNAHAAELVDTFDDDTHDPEEGERLEASIAGRITNIRVMGGSAFFDVQDESGTIQAYIRKNEVGEDFYNEVFTELLDIGDIVGLQGYVFRTHMGEVTLRVQEIKLLSKALRPLPVVKETDEGETYNEVTDKGFRYRQRYVDLTVNPDVRNVFRQRATLIRTVRNFLDTQGYLEVETPVLQPVYGGATARPFTTHHNALDMELYLRIADELYLKRLLVGGFEGVYEISKDFRNEGLSRFHNPEFTMMELYVAYKDYRWMMDFTEQLVEAVTLALHDSTDVTIGEHTVSFERPWNRVTFLGAIEDETGYDLHGATHKELLEVTEALDIDVDPDLGAGKLYDKIFGAAVEPTLIEPTFVMDHPIELSPLAKKHRETDGLVERFEGFVAGREICNAFSELNDPEDQRERFEEQVRLLDAGDDEATPVDEDYLRALEYGMPPAAGLGIGIDRLTMMMTNQDSIRDVILFPLMRPERQ</sequence>
<comment type="similarity">
    <text evidence="1 9">Belongs to the class-II aminoacyl-tRNA synthetase family.</text>
</comment>
<dbReference type="InterPro" id="IPR044136">
    <property type="entry name" value="Lys-tRNA-ligase_II_N"/>
</dbReference>
<evidence type="ECO:0000256" key="11">
    <source>
        <dbReference type="SAM" id="MobiDB-lite"/>
    </source>
</evidence>
<dbReference type="AlphaFoldDB" id="A0A2H3NQF1"/>
<dbReference type="GO" id="GO:0000049">
    <property type="term" value="F:tRNA binding"/>
    <property type="evidence" value="ECO:0007669"/>
    <property type="project" value="TreeGrafter"/>
</dbReference>
<comment type="caution">
    <text evidence="13">The sequence shown here is derived from an EMBL/GenBank/DDBJ whole genome shotgun (WGS) entry which is preliminary data.</text>
</comment>
<dbReference type="Gene3D" id="2.40.50.140">
    <property type="entry name" value="Nucleic acid-binding proteins"/>
    <property type="match status" value="1"/>
</dbReference>
<dbReference type="GO" id="GO:0004824">
    <property type="term" value="F:lysine-tRNA ligase activity"/>
    <property type="evidence" value="ECO:0007669"/>
    <property type="project" value="UniProtKB-UniRule"/>
</dbReference>
<dbReference type="GO" id="GO:0006430">
    <property type="term" value="P:lysyl-tRNA aminoacylation"/>
    <property type="evidence" value="ECO:0007669"/>
    <property type="project" value="UniProtKB-UniRule"/>
</dbReference>
<evidence type="ECO:0000256" key="7">
    <source>
        <dbReference type="ARBA" id="ARBA00023146"/>
    </source>
</evidence>
<dbReference type="InterPro" id="IPR002313">
    <property type="entry name" value="Lys-tRNA-ligase_II"/>
</dbReference>
<comment type="catalytic activity">
    <reaction evidence="8 9 10">
        <text>tRNA(Lys) + L-lysine + ATP = L-lysyl-tRNA(Lys) + AMP + diphosphate</text>
        <dbReference type="Rhea" id="RHEA:20792"/>
        <dbReference type="Rhea" id="RHEA-COMP:9696"/>
        <dbReference type="Rhea" id="RHEA-COMP:9697"/>
        <dbReference type="ChEBI" id="CHEBI:30616"/>
        <dbReference type="ChEBI" id="CHEBI:32551"/>
        <dbReference type="ChEBI" id="CHEBI:33019"/>
        <dbReference type="ChEBI" id="CHEBI:78442"/>
        <dbReference type="ChEBI" id="CHEBI:78529"/>
        <dbReference type="ChEBI" id="CHEBI:456215"/>
        <dbReference type="EC" id="6.1.1.6"/>
    </reaction>
</comment>
<dbReference type="EMBL" id="PDEP01000014">
    <property type="protein sequence ID" value="PEN05427.1"/>
    <property type="molecule type" value="Genomic_DNA"/>
</dbReference>
<dbReference type="EC" id="6.1.1.6" evidence="9"/>
<keyword evidence="2 9" id="KW-0436">Ligase</keyword>
<organism evidence="13 14">
    <name type="scientific">Longimonas halophila</name>
    <dbReference type="NCBI Taxonomy" id="1469170"/>
    <lineage>
        <taxon>Bacteria</taxon>
        <taxon>Pseudomonadati</taxon>
        <taxon>Rhodothermota</taxon>
        <taxon>Rhodothermia</taxon>
        <taxon>Rhodothermales</taxon>
        <taxon>Salisaetaceae</taxon>
        <taxon>Longimonas</taxon>
    </lineage>
</organism>
<feature type="compositionally biased region" description="Polar residues" evidence="11">
    <location>
        <begin position="1"/>
        <end position="10"/>
    </location>
</feature>
<feature type="binding site" evidence="9">
    <location>
        <position position="429"/>
    </location>
    <ligand>
        <name>Mg(2+)</name>
        <dbReference type="ChEBI" id="CHEBI:18420"/>
        <label>1</label>
    </ligand>
</feature>
<gene>
    <name evidence="9 13" type="primary">lysS</name>
    <name evidence="13" type="ORF">CRI93_12995</name>
</gene>
<dbReference type="InterPro" id="IPR004364">
    <property type="entry name" value="Aa-tRNA-synt_II"/>
</dbReference>
<evidence type="ECO:0000313" key="14">
    <source>
        <dbReference type="Proteomes" id="UP000221024"/>
    </source>
</evidence>
<evidence type="ECO:0000256" key="3">
    <source>
        <dbReference type="ARBA" id="ARBA00022723"/>
    </source>
</evidence>
<dbReference type="InterPro" id="IPR018149">
    <property type="entry name" value="Lys-tRNA-synth_II_C"/>
</dbReference>
<evidence type="ECO:0000256" key="1">
    <source>
        <dbReference type="ARBA" id="ARBA00008226"/>
    </source>
</evidence>
<feature type="binding site" evidence="9">
    <location>
        <position position="436"/>
    </location>
    <ligand>
        <name>Mg(2+)</name>
        <dbReference type="ChEBI" id="CHEBI:18420"/>
        <label>2</label>
    </ligand>
</feature>
<dbReference type="Proteomes" id="UP000221024">
    <property type="component" value="Unassembled WGS sequence"/>
</dbReference>
<dbReference type="PROSITE" id="PS50862">
    <property type="entry name" value="AA_TRNA_LIGASE_II"/>
    <property type="match status" value="1"/>
</dbReference>
<dbReference type="NCBIfam" id="NF001756">
    <property type="entry name" value="PRK00484.1"/>
    <property type="match status" value="1"/>
</dbReference>
<dbReference type="GO" id="GO:0005524">
    <property type="term" value="F:ATP binding"/>
    <property type="evidence" value="ECO:0007669"/>
    <property type="project" value="UniProtKB-UniRule"/>
</dbReference>
<dbReference type="InterPro" id="IPR045864">
    <property type="entry name" value="aa-tRNA-synth_II/BPL/LPL"/>
</dbReference>
<dbReference type="GO" id="GO:0000287">
    <property type="term" value="F:magnesium ion binding"/>
    <property type="evidence" value="ECO:0007669"/>
    <property type="project" value="UniProtKB-UniRule"/>
</dbReference>
<dbReference type="PANTHER" id="PTHR42918:SF15">
    <property type="entry name" value="LYSINE--TRNA LIGASE, CHLOROPLASTIC_MITOCHONDRIAL"/>
    <property type="match status" value="1"/>
</dbReference>
<feature type="region of interest" description="Disordered" evidence="11">
    <location>
        <begin position="1"/>
        <end position="47"/>
    </location>
</feature>
<keyword evidence="9" id="KW-0963">Cytoplasm</keyword>
<keyword evidence="3 9" id="KW-0479">Metal-binding</keyword>
<dbReference type="Gene3D" id="3.30.930.10">
    <property type="entry name" value="Bira Bifunctional Protein, Domain 2"/>
    <property type="match status" value="1"/>
</dbReference>
<dbReference type="NCBIfam" id="TIGR00499">
    <property type="entry name" value="lysS_bact"/>
    <property type="match status" value="1"/>
</dbReference>
<proteinExistence type="inferred from homology"/>
<dbReference type="RefSeq" id="WP_098063076.1">
    <property type="nucleotide sequence ID" value="NZ_PDEP01000014.1"/>
</dbReference>
<evidence type="ECO:0000256" key="8">
    <source>
        <dbReference type="ARBA" id="ARBA00048573"/>
    </source>
</evidence>
<dbReference type="SUPFAM" id="SSF55681">
    <property type="entry name" value="Class II aaRS and biotin synthetases"/>
    <property type="match status" value="1"/>
</dbReference>
<comment type="cofactor">
    <cofactor evidence="9 10">
        <name>Mg(2+)</name>
        <dbReference type="ChEBI" id="CHEBI:18420"/>
    </cofactor>
    <text evidence="9 10">Binds 3 Mg(2+) ions per subunit.</text>
</comment>
<dbReference type="Pfam" id="PF01336">
    <property type="entry name" value="tRNA_anti-codon"/>
    <property type="match status" value="1"/>
</dbReference>
<dbReference type="GO" id="GO:0005829">
    <property type="term" value="C:cytosol"/>
    <property type="evidence" value="ECO:0007669"/>
    <property type="project" value="TreeGrafter"/>
</dbReference>
<feature type="domain" description="Aminoacyl-transfer RNA synthetases class-II family profile" evidence="12">
    <location>
        <begin position="200"/>
        <end position="517"/>
    </location>
</feature>
<dbReference type="InterPro" id="IPR006195">
    <property type="entry name" value="aa-tRNA-synth_II"/>
</dbReference>
<keyword evidence="7 9" id="KW-0030">Aminoacyl-tRNA synthetase</keyword>
<dbReference type="Pfam" id="PF00152">
    <property type="entry name" value="tRNA-synt_2"/>
    <property type="match status" value="1"/>
</dbReference>
<keyword evidence="6 9" id="KW-0648">Protein biosynthesis</keyword>
<reference evidence="13 14" key="1">
    <citation type="submission" date="2017-10" db="EMBL/GenBank/DDBJ databases">
        <title>Draft genome of Longimonas halophila.</title>
        <authorList>
            <person name="Goh K.M."/>
            <person name="Shamsir M.S."/>
            <person name="Lim S.W."/>
        </authorList>
    </citation>
    <scope>NUCLEOTIDE SEQUENCE [LARGE SCALE GENOMIC DNA]</scope>
    <source>
        <strain evidence="13 14">KCTC 42399</strain>
    </source>
</reference>